<dbReference type="Proteomes" id="UP000245938">
    <property type="component" value="Unassembled WGS sequence"/>
</dbReference>
<comment type="caution">
    <text evidence="2">The sequence shown here is derived from an EMBL/GenBank/DDBJ whole genome shotgun (WGS) entry which is preliminary data.</text>
</comment>
<gene>
    <name evidence="2" type="ORF">DEX24_12040</name>
</gene>
<protein>
    <submittedName>
        <fullName evidence="2">Uncharacterized protein</fullName>
    </submittedName>
</protein>
<dbReference type="AlphaFoldDB" id="A0A2U3AJP0"/>
<accession>A0A2U3AJP0</accession>
<keyword evidence="1" id="KW-1133">Transmembrane helix</keyword>
<sequence>MSKYTSLIIAITITLFLLNKITSILFLIIFIPSSIFMLIFGILELKKAFKSDDEIKKHALEIKNRNKNNTQKHN</sequence>
<proteinExistence type="predicted"/>
<evidence type="ECO:0000313" key="3">
    <source>
        <dbReference type="Proteomes" id="UP000245938"/>
    </source>
</evidence>
<keyword evidence="3" id="KW-1185">Reference proteome</keyword>
<keyword evidence="1" id="KW-0812">Transmembrane</keyword>
<feature type="transmembrane region" description="Helical" evidence="1">
    <location>
        <begin position="24"/>
        <end position="43"/>
    </location>
</feature>
<keyword evidence="1" id="KW-0472">Membrane</keyword>
<dbReference type="EMBL" id="QFVR01000017">
    <property type="protein sequence ID" value="PWI24691.1"/>
    <property type="molecule type" value="Genomic_DNA"/>
</dbReference>
<dbReference type="RefSeq" id="WP_109306658.1">
    <property type="nucleotide sequence ID" value="NZ_BJUF01000031.1"/>
</dbReference>
<organism evidence="2 3">
    <name type="scientific">Kurthia sibirica</name>
    <dbReference type="NCBI Taxonomy" id="202750"/>
    <lineage>
        <taxon>Bacteria</taxon>
        <taxon>Bacillati</taxon>
        <taxon>Bacillota</taxon>
        <taxon>Bacilli</taxon>
        <taxon>Bacillales</taxon>
        <taxon>Caryophanaceae</taxon>
        <taxon>Kurthia</taxon>
    </lineage>
</organism>
<evidence type="ECO:0000256" key="1">
    <source>
        <dbReference type="SAM" id="Phobius"/>
    </source>
</evidence>
<evidence type="ECO:0000313" key="2">
    <source>
        <dbReference type="EMBL" id="PWI24691.1"/>
    </source>
</evidence>
<name>A0A2U3AJP0_9BACL</name>
<reference evidence="2 3" key="1">
    <citation type="submission" date="2018-05" db="EMBL/GenBank/DDBJ databases">
        <title>Kurthia sibirica genome sequence.</title>
        <authorList>
            <person name="Maclea K.S."/>
            <person name="Goen A.E."/>
        </authorList>
    </citation>
    <scope>NUCLEOTIDE SEQUENCE [LARGE SCALE GENOMIC DNA]</scope>
    <source>
        <strain evidence="2 3">ATCC 49154</strain>
    </source>
</reference>